<dbReference type="EMBL" id="JAAVXB010000001">
    <property type="protein sequence ID" value="NKF20845.1"/>
    <property type="molecule type" value="Genomic_DNA"/>
</dbReference>
<dbReference type="Proteomes" id="UP000653472">
    <property type="component" value="Unassembled WGS sequence"/>
</dbReference>
<keyword evidence="1" id="KW-0732">Signal</keyword>
<organism evidence="3 4">
    <name type="scientific">Solimonas marina</name>
    <dbReference type="NCBI Taxonomy" id="2714601"/>
    <lineage>
        <taxon>Bacteria</taxon>
        <taxon>Pseudomonadati</taxon>
        <taxon>Pseudomonadota</taxon>
        <taxon>Gammaproteobacteria</taxon>
        <taxon>Nevskiales</taxon>
        <taxon>Nevskiaceae</taxon>
        <taxon>Solimonas</taxon>
    </lineage>
</organism>
<evidence type="ECO:0000313" key="3">
    <source>
        <dbReference type="EMBL" id="NKF20845.1"/>
    </source>
</evidence>
<dbReference type="InterPro" id="IPR050789">
    <property type="entry name" value="Diverse_Enzym_Activities"/>
</dbReference>
<comment type="caution">
    <text evidence="3">The sequence shown here is derived from an EMBL/GenBank/DDBJ whole genome shotgun (WGS) entry which is preliminary data.</text>
</comment>
<keyword evidence="4" id="KW-1185">Reference proteome</keyword>
<feature type="chain" id="PRO_5037144779" evidence="1">
    <location>
        <begin position="28"/>
        <end position="364"/>
    </location>
</feature>
<gene>
    <name evidence="3" type="ORF">G7Y82_00855</name>
</gene>
<reference evidence="3" key="1">
    <citation type="submission" date="2020-03" db="EMBL/GenBank/DDBJ databases">
        <title>Solimonas marina sp. nov., isolated from deep seawater of the Pacific Ocean.</title>
        <authorList>
            <person name="Liu X."/>
            <person name="Lai Q."/>
            <person name="Sun F."/>
            <person name="Gai Y."/>
            <person name="Li G."/>
            <person name="Shao Z."/>
        </authorList>
    </citation>
    <scope>NUCLEOTIDE SEQUENCE</scope>
    <source>
        <strain evidence="3">C16B3</strain>
    </source>
</reference>
<proteinExistence type="predicted"/>
<dbReference type="PANTHER" id="PTHR43283:SF3">
    <property type="entry name" value="BETA-LACTAMASE FAMILY PROTEIN (AFU_ORTHOLOGUE AFUA_5G07500)"/>
    <property type="match status" value="1"/>
</dbReference>
<accession>A0A969W764</accession>
<evidence type="ECO:0000256" key="1">
    <source>
        <dbReference type="SAM" id="SignalP"/>
    </source>
</evidence>
<dbReference type="AlphaFoldDB" id="A0A969W764"/>
<evidence type="ECO:0000259" key="2">
    <source>
        <dbReference type="Pfam" id="PF00144"/>
    </source>
</evidence>
<dbReference type="Pfam" id="PF00144">
    <property type="entry name" value="Beta-lactamase"/>
    <property type="match status" value="1"/>
</dbReference>
<dbReference type="InterPro" id="IPR001466">
    <property type="entry name" value="Beta-lactam-related"/>
</dbReference>
<evidence type="ECO:0000313" key="4">
    <source>
        <dbReference type="Proteomes" id="UP000653472"/>
    </source>
</evidence>
<sequence>MHSTTAASRRHLPLALAAALAASLALAGCGGDGDKGADDVQHDWTGLTTALDSFLGAGSGQVLGYSFALKLDGKTVYTGANGTMSVDSVIPIASASKAPSATIILSLVKDGLIDLDTPVYDYIGSVVDWPIAKRSITMRMLLNHTSGIQFDSSCMNDDNTTLVDCVQEIADTTLNFVPGTAFGYSGAGYQVAGLVAEEVSGETWSQLVDERLNTPLGMTTFTYGDTDNPRIAGGASCSAEDYLKFTQLYLNGGKVGSTQIITADQAAQATENQVADLPVYYTPVPDGSGLNGYSFGFWISDAANYPGSNGPEISDPGLLGTTPWLDFDKSYTAVVLITSDTDTGIAMWNAARTQILDQLNGTQQ</sequence>
<dbReference type="SUPFAM" id="SSF56601">
    <property type="entry name" value="beta-lactamase/transpeptidase-like"/>
    <property type="match status" value="1"/>
</dbReference>
<dbReference type="PANTHER" id="PTHR43283">
    <property type="entry name" value="BETA-LACTAMASE-RELATED"/>
    <property type="match status" value="1"/>
</dbReference>
<dbReference type="InterPro" id="IPR012338">
    <property type="entry name" value="Beta-lactam/transpept-like"/>
</dbReference>
<protein>
    <submittedName>
        <fullName evidence="3">Beta-lactamase family protein</fullName>
    </submittedName>
</protein>
<dbReference type="RefSeq" id="WP_168146106.1">
    <property type="nucleotide sequence ID" value="NZ_JAAVXB010000001.1"/>
</dbReference>
<feature type="domain" description="Beta-lactamase-related" evidence="2">
    <location>
        <begin position="59"/>
        <end position="342"/>
    </location>
</feature>
<name>A0A969W764_9GAMM</name>
<feature type="signal peptide" evidence="1">
    <location>
        <begin position="1"/>
        <end position="27"/>
    </location>
</feature>
<dbReference type="Gene3D" id="3.40.710.10">
    <property type="entry name" value="DD-peptidase/beta-lactamase superfamily"/>
    <property type="match status" value="1"/>
</dbReference>